<dbReference type="Gene3D" id="3.30.390.30">
    <property type="match status" value="1"/>
</dbReference>
<dbReference type="PANTHER" id="PTHR43014">
    <property type="entry name" value="MERCURIC REDUCTASE"/>
    <property type="match status" value="1"/>
</dbReference>
<keyword evidence="8" id="KW-1185">Reference proteome</keyword>
<evidence type="ECO:0000313" key="8">
    <source>
        <dbReference type="Proteomes" id="UP001254165"/>
    </source>
</evidence>
<evidence type="ECO:0000313" key="7">
    <source>
        <dbReference type="EMBL" id="MDT8898136.1"/>
    </source>
</evidence>
<keyword evidence="3" id="KW-0285">Flavoprotein</keyword>
<dbReference type="EC" id="1.-.-.-" evidence="7"/>
<keyword evidence="7" id="KW-0560">Oxidoreductase</keyword>
<dbReference type="Pfam" id="PF02852">
    <property type="entry name" value="Pyr_redox_dim"/>
    <property type="match status" value="1"/>
</dbReference>
<dbReference type="RefSeq" id="WP_315624781.1">
    <property type="nucleotide sequence ID" value="NZ_JAUHMF010000001.1"/>
</dbReference>
<dbReference type="EMBL" id="JAUHMF010000001">
    <property type="protein sequence ID" value="MDT8898136.1"/>
    <property type="molecule type" value="Genomic_DNA"/>
</dbReference>
<comment type="caution">
    <text evidence="7">The sequence shown here is derived from an EMBL/GenBank/DDBJ whole genome shotgun (WGS) entry which is preliminary data.</text>
</comment>
<evidence type="ECO:0000256" key="2">
    <source>
        <dbReference type="ARBA" id="ARBA00007532"/>
    </source>
</evidence>
<dbReference type="InterPro" id="IPR023753">
    <property type="entry name" value="FAD/NAD-binding_dom"/>
</dbReference>
<dbReference type="Pfam" id="PF07992">
    <property type="entry name" value="Pyr_redox_2"/>
    <property type="match status" value="1"/>
</dbReference>
<dbReference type="SUPFAM" id="SSF51905">
    <property type="entry name" value="FAD/NAD(P)-binding domain"/>
    <property type="match status" value="1"/>
</dbReference>
<accession>A0ABU3NMS1</accession>
<name>A0ABU3NMS1_9CHLR</name>
<dbReference type="Proteomes" id="UP001254165">
    <property type="component" value="Unassembled WGS sequence"/>
</dbReference>
<dbReference type="InterPro" id="IPR036188">
    <property type="entry name" value="FAD/NAD-bd_sf"/>
</dbReference>
<sequence>MAQIVIIGGGPAGVTAALESARLGAEVILIEAAHLGGRATWHSLVPSKVFLSAAEALTAAHPWLENPPSRPDLGTLRARVRAQAETQSQRQRRALSQAGVRLIEAVARFEDPRTLRLEFSTGHSEHLNVDRVILATGSEPIFLPGLKPDGQRLLAPRAMANLSDWPEHLIMIGGGVTGSEYVSFFSQMGVPTTWVTDLPTFLPRAEPEIAAGLVAAMEARGVNLYPNAPVARAENTGSGVRVTLQDGRTLEGSHAFIAIGRRADTDRLNLDAAGVNVTRQGVVVDNYGRTSQPHIYAIGDVAGPPFTVNRAQAQARLAVRHALGLPTPPLETIVPVEAVYSDPQVAQVGLSEAEARHLGRTIQVLRADWDQALKAHLIGHTQGVLKLVVDAENGRLLGAAALGNHAVEVINALSLALQAGATLAHLAQWAPAYPTLGDLVRAAVDGYGV</sequence>
<evidence type="ECO:0000259" key="6">
    <source>
        <dbReference type="Pfam" id="PF07992"/>
    </source>
</evidence>
<dbReference type="InterPro" id="IPR016156">
    <property type="entry name" value="FAD/NAD-linked_Rdtase_dimer_sf"/>
</dbReference>
<feature type="domain" description="Pyridine nucleotide-disulphide oxidoreductase dimerisation" evidence="5">
    <location>
        <begin position="338"/>
        <end position="440"/>
    </location>
</feature>
<gene>
    <name evidence="7" type="ORF">QYE77_07625</name>
</gene>
<evidence type="ECO:0000256" key="3">
    <source>
        <dbReference type="ARBA" id="ARBA00022630"/>
    </source>
</evidence>
<dbReference type="PIRSF" id="PIRSF000350">
    <property type="entry name" value="Mercury_reductase_MerA"/>
    <property type="match status" value="1"/>
</dbReference>
<keyword evidence="4" id="KW-0274">FAD</keyword>
<dbReference type="Gene3D" id="3.50.50.60">
    <property type="entry name" value="FAD/NAD(P)-binding domain"/>
    <property type="match status" value="2"/>
</dbReference>
<dbReference type="SUPFAM" id="SSF55424">
    <property type="entry name" value="FAD/NAD-linked reductases, dimerisation (C-terminal) domain"/>
    <property type="match status" value="1"/>
</dbReference>
<proteinExistence type="inferred from homology"/>
<evidence type="ECO:0000259" key="5">
    <source>
        <dbReference type="Pfam" id="PF02852"/>
    </source>
</evidence>
<dbReference type="GO" id="GO:0016491">
    <property type="term" value="F:oxidoreductase activity"/>
    <property type="evidence" value="ECO:0007669"/>
    <property type="project" value="UniProtKB-KW"/>
</dbReference>
<dbReference type="PANTHER" id="PTHR43014:SF1">
    <property type="entry name" value="NAD(P)H DEHYDROGENASE (QUINONE)"/>
    <property type="match status" value="1"/>
</dbReference>
<protein>
    <submittedName>
        <fullName evidence="7">NAD(P)/FAD-dependent oxidoreductase</fullName>
        <ecNumber evidence="7">1.-.-.-</ecNumber>
    </submittedName>
</protein>
<feature type="domain" description="FAD/NAD(P)-binding" evidence="6">
    <location>
        <begin position="3"/>
        <end position="315"/>
    </location>
</feature>
<organism evidence="7 8">
    <name type="scientific">Thermanaerothrix solaris</name>
    <dbReference type="NCBI Taxonomy" id="3058434"/>
    <lineage>
        <taxon>Bacteria</taxon>
        <taxon>Bacillati</taxon>
        <taxon>Chloroflexota</taxon>
        <taxon>Anaerolineae</taxon>
        <taxon>Anaerolineales</taxon>
        <taxon>Anaerolineaceae</taxon>
        <taxon>Thermanaerothrix</taxon>
    </lineage>
</organism>
<dbReference type="InterPro" id="IPR001100">
    <property type="entry name" value="Pyr_nuc-diS_OxRdtase"/>
</dbReference>
<reference evidence="7 8" key="1">
    <citation type="submission" date="2023-07" db="EMBL/GenBank/DDBJ databases">
        <title>Novel species of Thermanaerothrix with wide hydrolytic capabilities.</title>
        <authorList>
            <person name="Zayulina K.S."/>
            <person name="Podosokorskaya O.A."/>
            <person name="Elcheninov A.G."/>
        </authorList>
    </citation>
    <scope>NUCLEOTIDE SEQUENCE [LARGE SCALE GENOMIC DNA]</scope>
    <source>
        <strain evidence="7 8">4228-RoL</strain>
    </source>
</reference>
<comment type="similarity">
    <text evidence="2">Belongs to the class-I pyridine nucleotide-disulfide oxidoreductase family.</text>
</comment>
<evidence type="ECO:0000256" key="4">
    <source>
        <dbReference type="ARBA" id="ARBA00022827"/>
    </source>
</evidence>
<dbReference type="PRINTS" id="PR00411">
    <property type="entry name" value="PNDRDTASEI"/>
</dbReference>
<evidence type="ECO:0000256" key="1">
    <source>
        <dbReference type="ARBA" id="ARBA00001974"/>
    </source>
</evidence>
<comment type="cofactor">
    <cofactor evidence="1">
        <name>FAD</name>
        <dbReference type="ChEBI" id="CHEBI:57692"/>
    </cofactor>
</comment>
<dbReference type="InterPro" id="IPR004099">
    <property type="entry name" value="Pyr_nucl-diS_OxRdtase_dimer"/>
</dbReference>
<dbReference type="PRINTS" id="PR00368">
    <property type="entry name" value="FADPNR"/>
</dbReference>